<dbReference type="GO" id="GO:0003677">
    <property type="term" value="F:DNA binding"/>
    <property type="evidence" value="ECO:0007669"/>
    <property type="project" value="UniProtKB-KW"/>
</dbReference>
<keyword evidence="2" id="KW-0472">Membrane</keyword>
<dbReference type="InterPro" id="IPR010998">
    <property type="entry name" value="Integrase_recombinase_N"/>
</dbReference>
<proteinExistence type="predicted"/>
<evidence type="ECO:0000313" key="4">
    <source>
        <dbReference type="Proteomes" id="UP000789405"/>
    </source>
</evidence>
<keyword evidence="1" id="KW-0238">DNA-binding</keyword>
<name>A0A9N9CYD8_9GLOM</name>
<sequence length="75" mass="8715">YDKHLEGLWIEFNAFCNTHNLVAHSAHPNTVVIFLTWANMTSCSANLYVYVAAISRYHRSNRLEDPTTDYNVQRL</sequence>
<evidence type="ECO:0000313" key="3">
    <source>
        <dbReference type="EMBL" id="CAG8619644.1"/>
    </source>
</evidence>
<dbReference type="Gene3D" id="1.10.150.130">
    <property type="match status" value="1"/>
</dbReference>
<evidence type="ECO:0000256" key="2">
    <source>
        <dbReference type="SAM" id="Phobius"/>
    </source>
</evidence>
<dbReference type="Proteomes" id="UP000789405">
    <property type="component" value="Unassembled WGS sequence"/>
</dbReference>
<organism evidence="3 4">
    <name type="scientific">Dentiscutata erythropus</name>
    <dbReference type="NCBI Taxonomy" id="1348616"/>
    <lineage>
        <taxon>Eukaryota</taxon>
        <taxon>Fungi</taxon>
        <taxon>Fungi incertae sedis</taxon>
        <taxon>Mucoromycota</taxon>
        <taxon>Glomeromycotina</taxon>
        <taxon>Glomeromycetes</taxon>
        <taxon>Diversisporales</taxon>
        <taxon>Gigasporaceae</taxon>
        <taxon>Dentiscutata</taxon>
    </lineage>
</organism>
<keyword evidence="2" id="KW-1133">Transmembrane helix</keyword>
<evidence type="ECO:0000256" key="1">
    <source>
        <dbReference type="ARBA" id="ARBA00023125"/>
    </source>
</evidence>
<gene>
    <name evidence="3" type="ORF">DERYTH_LOCUS8572</name>
</gene>
<feature type="transmembrane region" description="Helical" evidence="2">
    <location>
        <begin position="31"/>
        <end position="53"/>
    </location>
</feature>
<reference evidence="3" key="1">
    <citation type="submission" date="2021-06" db="EMBL/GenBank/DDBJ databases">
        <authorList>
            <person name="Kallberg Y."/>
            <person name="Tangrot J."/>
            <person name="Rosling A."/>
        </authorList>
    </citation>
    <scope>NUCLEOTIDE SEQUENCE</scope>
    <source>
        <strain evidence="3">MA453B</strain>
    </source>
</reference>
<feature type="non-terminal residue" evidence="3">
    <location>
        <position position="1"/>
    </location>
</feature>
<dbReference type="EMBL" id="CAJVPY010004442">
    <property type="protein sequence ID" value="CAG8619644.1"/>
    <property type="molecule type" value="Genomic_DNA"/>
</dbReference>
<keyword evidence="2" id="KW-0812">Transmembrane</keyword>
<dbReference type="SUPFAM" id="SSF47823">
    <property type="entry name" value="lambda integrase-like, N-terminal domain"/>
    <property type="match status" value="1"/>
</dbReference>
<keyword evidence="4" id="KW-1185">Reference proteome</keyword>
<accession>A0A9N9CYD8</accession>
<protein>
    <submittedName>
        <fullName evidence="3">13814_t:CDS:1</fullName>
    </submittedName>
</protein>
<comment type="caution">
    <text evidence="3">The sequence shown here is derived from an EMBL/GenBank/DDBJ whole genome shotgun (WGS) entry which is preliminary data.</text>
</comment>
<dbReference type="AlphaFoldDB" id="A0A9N9CYD8"/>